<evidence type="ECO:0000313" key="2">
    <source>
        <dbReference type="Proteomes" id="UP000296049"/>
    </source>
</evidence>
<sequence length="98" mass="10978">MGEWGKEKKKTFTSHVAGDMHDGEDVLCTLSGLVEHLRPPDSEEQKRGLPPAQDCVGQSCKPNMPWFMEPLFARVATSFSMRRVHGALSTLLFLLLLH</sequence>
<dbReference type="EMBL" id="KB742446">
    <property type="protein sequence ID" value="EOB08451.1"/>
    <property type="molecule type" value="Genomic_DNA"/>
</dbReference>
<accession>R0KDM0</accession>
<proteinExistence type="predicted"/>
<gene>
    <name evidence="1" type="ORF">Anapl_09228</name>
</gene>
<evidence type="ECO:0000313" key="1">
    <source>
        <dbReference type="EMBL" id="EOB08451.1"/>
    </source>
</evidence>
<reference evidence="2" key="1">
    <citation type="journal article" date="2013" name="Nat. Genet.">
        <title>The duck genome and transcriptome provide insight into an avian influenza virus reservoir species.</title>
        <authorList>
            <person name="Huang Y."/>
            <person name="Li Y."/>
            <person name="Burt D.W."/>
            <person name="Chen H."/>
            <person name="Zhang Y."/>
            <person name="Qian W."/>
            <person name="Kim H."/>
            <person name="Gan S."/>
            <person name="Zhao Y."/>
            <person name="Li J."/>
            <person name="Yi K."/>
            <person name="Feng H."/>
            <person name="Zhu P."/>
            <person name="Li B."/>
            <person name="Liu Q."/>
            <person name="Fairley S."/>
            <person name="Magor K.E."/>
            <person name="Du Z."/>
            <person name="Hu X."/>
            <person name="Goodman L."/>
            <person name="Tafer H."/>
            <person name="Vignal A."/>
            <person name="Lee T."/>
            <person name="Kim K.W."/>
            <person name="Sheng Z."/>
            <person name="An Y."/>
            <person name="Searle S."/>
            <person name="Herrero J."/>
            <person name="Groenen M.A."/>
            <person name="Crooijmans R.P."/>
            <person name="Faraut T."/>
            <person name="Cai Q."/>
            <person name="Webster R.G."/>
            <person name="Aldridge J.R."/>
            <person name="Warren W.C."/>
            <person name="Bartschat S."/>
            <person name="Kehr S."/>
            <person name="Marz M."/>
            <person name="Stadler P.F."/>
            <person name="Smith J."/>
            <person name="Kraus R.H."/>
            <person name="Zhao Y."/>
            <person name="Ren L."/>
            <person name="Fei J."/>
            <person name="Morisson M."/>
            <person name="Kaiser P."/>
            <person name="Griffin D.K."/>
            <person name="Rao M."/>
            <person name="Pitel F."/>
            <person name="Wang J."/>
            <person name="Li N."/>
        </authorList>
    </citation>
    <scope>NUCLEOTIDE SEQUENCE [LARGE SCALE GENOMIC DNA]</scope>
</reference>
<organism evidence="1 2">
    <name type="scientific">Anas platyrhynchos</name>
    <name type="common">Mallard</name>
    <name type="synonym">Anas boschas</name>
    <dbReference type="NCBI Taxonomy" id="8839"/>
    <lineage>
        <taxon>Eukaryota</taxon>
        <taxon>Metazoa</taxon>
        <taxon>Chordata</taxon>
        <taxon>Craniata</taxon>
        <taxon>Vertebrata</taxon>
        <taxon>Euteleostomi</taxon>
        <taxon>Archelosauria</taxon>
        <taxon>Archosauria</taxon>
        <taxon>Dinosauria</taxon>
        <taxon>Saurischia</taxon>
        <taxon>Theropoda</taxon>
        <taxon>Coelurosauria</taxon>
        <taxon>Aves</taxon>
        <taxon>Neognathae</taxon>
        <taxon>Galloanserae</taxon>
        <taxon>Anseriformes</taxon>
        <taxon>Anatidae</taxon>
        <taxon>Anatinae</taxon>
        <taxon>Anas</taxon>
    </lineage>
</organism>
<name>R0KDM0_ANAPL</name>
<dbReference type="AlphaFoldDB" id="R0KDM0"/>
<keyword evidence="2" id="KW-1185">Reference proteome</keyword>
<protein>
    <submittedName>
        <fullName evidence="1">Uncharacterized protein</fullName>
    </submittedName>
</protein>
<dbReference type="Proteomes" id="UP000296049">
    <property type="component" value="Unassembled WGS sequence"/>
</dbReference>